<dbReference type="InterPro" id="IPR006677">
    <property type="entry name" value="tRNA_intron_Endonuc_cat-like"/>
</dbReference>
<dbReference type="InterPro" id="IPR036740">
    <property type="entry name" value="tRNA_intron_Endonuc_N_sf"/>
</dbReference>
<keyword evidence="3" id="KW-0456">Lyase</keyword>
<dbReference type="GO" id="GO:0005737">
    <property type="term" value="C:cytoplasm"/>
    <property type="evidence" value="ECO:0007669"/>
    <property type="project" value="TreeGrafter"/>
</dbReference>
<dbReference type="Pfam" id="PF01974">
    <property type="entry name" value="tRNA_int_endo"/>
    <property type="match status" value="2"/>
</dbReference>
<feature type="domain" description="tRNA intron endonuclease catalytic" evidence="1">
    <location>
        <begin position="78"/>
        <end position="164"/>
    </location>
</feature>
<evidence type="ECO:0000313" key="3">
    <source>
        <dbReference type="EMBL" id="MBX8632233.1"/>
    </source>
</evidence>
<organism evidence="3 5">
    <name type="scientific">Candidatus Sysuiplasma superficiale</name>
    <dbReference type="NCBI Taxonomy" id="2823368"/>
    <lineage>
        <taxon>Archaea</taxon>
        <taxon>Methanobacteriati</taxon>
        <taxon>Thermoplasmatota</taxon>
        <taxon>Thermoplasmata</taxon>
        <taxon>Candidatus Sysuiplasmatales</taxon>
        <taxon>Candidatus Sysuiplasmataceae</taxon>
        <taxon>Candidatus Sysuiplasma</taxon>
    </lineage>
</organism>
<dbReference type="Gene3D" id="3.40.1170.20">
    <property type="entry name" value="tRNA intron endonuclease, N-terminal domain"/>
    <property type="match status" value="2"/>
</dbReference>
<dbReference type="Pfam" id="PF02778">
    <property type="entry name" value="tRNA_int_endo_N"/>
    <property type="match status" value="2"/>
</dbReference>
<sequence length="353" mass="39412">MAAIFRKDSALVNDEAEASRIHNKGCYGEPQSGGSLKLNLLEALYLFESERLSITTQAGSEMTFGDLITYASRRIRNFEVRYIVYSEMRRSGVVVNLADDDSGMDFTLYRRGDTPKNSSPDSYVIALSERELFDASALLSAGRGVEGTGKHLVLSVVDEEGDITHYRVKLEEPESRSREHLSGQYSGILLSDRVVVPDSEQADKLRQTGFYGNRLGSGLQLSLIEAVHLMGKKSLRLTSAKTGRSVPLNSVIELCSRIDQSFQEKMAVYEDLKERGFIVKTGFKYGSHFRAYDDDPEKAHARYLVRALPSGYVSTWPEISGSVRLAHGVRKEILFALVRGDGVDYIGLRRYIL</sequence>
<dbReference type="PANTHER" id="PTHR21227">
    <property type="entry name" value="TRNA-SPLICING ENDONUCLEASE SUBUNIT SEN2"/>
    <property type="match status" value="1"/>
</dbReference>
<name>A0A8J8CBA2_9ARCH</name>
<dbReference type="InterPro" id="IPR011856">
    <property type="entry name" value="tRNA_endonuc-like_dom_sf"/>
</dbReference>
<dbReference type="SUPFAM" id="SSF55267">
    <property type="entry name" value="tRNA-intron endonuclease N-terminal domain-like"/>
    <property type="match status" value="2"/>
</dbReference>
<proteinExistence type="predicted"/>
<comment type="caution">
    <text evidence="3">The sequence shown here is derived from an EMBL/GenBank/DDBJ whole genome shotgun (WGS) entry which is preliminary data.</text>
</comment>
<evidence type="ECO:0000313" key="5">
    <source>
        <dbReference type="Proteomes" id="UP000716004"/>
    </source>
</evidence>
<feature type="domain" description="tRNA intron endonuclease catalytic" evidence="1">
    <location>
        <begin position="262"/>
        <end position="345"/>
    </location>
</feature>
<dbReference type="EMBL" id="JAHEAC010000017">
    <property type="protein sequence ID" value="MBX8643708.1"/>
    <property type="molecule type" value="Genomic_DNA"/>
</dbReference>
<dbReference type="Gene3D" id="3.40.1350.10">
    <property type="match status" value="2"/>
</dbReference>
<accession>A0A8J8CBA2</accession>
<dbReference type="EMBL" id="JAGVSJ010000018">
    <property type="protein sequence ID" value="MBX8632233.1"/>
    <property type="molecule type" value="Genomic_DNA"/>
</dbReference>
<dbReference type="InterPro" id="IPR036167">
    <property type="entry name" value="tRNA_intron_Endo_cat-like_sf"/>
</dbReference>
<dbReference type="CDD" id="cd22363">
    <property type="entry name" value="tRNA-intron_lyase_C"/>
    <property type="match status" value="2"/>
</dbReference>
<evidence type="ECO:0000259" key="2">
    <source>
        <dbReference type="Pfam" id="PF02778"/>
    </source>
</evidence>
<evidence type="ECO:0000259" key="1">
    <source>
        <dbReference type="Pfam" id="PF01974"/>
    </source>
</evidence>
<dbReference type="Proteomes" id="UP000750197">
    <property type="component" value="Unassembled WGS sequence"/>
</dbReference>
<feature type="domain" description="tRNA intron endonuclease N-terminal" evidence="2">
    <location>
        <begin position="186"/>
        <end position="246"/>
    </location>
</feature>
<evidence type="ECO:0000313" key="4">
    <source>
        <dbReference type="EMBL" id="MBX8643708.1"/>
    </source>
</evidence>
<dbReference type="PANTHER" id="PTHR21227:SF0">
    <property type="entry name" value="TRNA-SPLICING ENDONUCLEASE SUBUNIT SEN2"/>
    <property type="match status" value="1"/>
</dbReference>
<dbReference type="EC" id="4.6.1.16" evidence="3"/>
<dbReference type="SUPFAM" id="SSF53032">
    <property type="entry name" value="tRNA-intron endonuclease catalytic domain-like"/>
    <property type="match status" value="2"/>
</dbReference>
<dbReference type="NCBIfam" id="TIGR00324">
    <property type="entry name" value="endA"/>
    <property type="match status" value="2"/>
</dbReference>
<dbReference type="GO" id="GO:0000213">
    <property type="term" value="F:tRNA-intron lyase activity"/>
    <property type="evidence" value="ECO:0007669"/>
    <property type="project" value="UniProtKB-EC"/>
</dbReference>
<reference evidence="3" key="1">
    <citation type="submission" date="2021-04" db="EMBL/GenBank/DDBJ databases">
        <title>Genomic insights into ecological role and evolution of a novel Thermoplasmata order Candidatus Sysuiplasmatales.</title>
        <authorList>
            <person name="Yuan Y."/>
        </authorList>
    </citation>
    <scope>NUCLEOTIDE SEQUENCE</scope>
    <source>
        <strain evidence="4">TUT19-bin139</strain>
        <strain evidence="3">YP2-bin.285</strain>
    </source>
</reference>
<protein>
    <submittedName>
        <fullName evidence="3">tRNA-intron lyase</fullName>
        <ecNumber evidence="3">4.6.1.16</ecNumber>
    </submittedName>
</protein>
<dbReference type="InterPro" id="IPR006676">
    <property type="entry name" value="tRNA_splic"/>
</dbReference>
<dbReference type="Proteomes" id="UP000716004">
    <property type="component" value="Unassembled WGS sequence"/>
</dbReference>
<dbReference type="AlphaFoldDB" id="A0A8J8CBA2"/>
<dbReference type="GO" id="GO:0003676">
    <property type="term" value="F:nucleic acid binding"/>
    <property type="evidence" value="ECO:0007669"/>
    <property type="project" value="InterPro"/>
</dbReference>
<dbReference type="GO" id="GO:0006388">
    <property type="term" value="P:tRNA splicing, via endonucleolytic cleavage and ligation"/>
    <property type="evidence" value="ECO:0007669"/>
    <property type="project" value="InterPro"/>
</dbReference>
<dbReference type="InterPro" id="IPR006678">
    <property type="entry name" value="tRNA_intron_Endonuc_N"/>
</dbReference>
<feature type="domain" description="tRNA intron endonuclease N-terminal" evidence="2">
    <location>
        <begin position="1"/>
        <end position="67"/>
    </location>
</feature>
<gene>
    <name evidence="3" type="primary">endA</name>
    <name evidence="3" type="ORF">J9259_06930</name>
    <name evidence="4" type="ORF">KIY12_03140</name>
</gene>